<reference evidence="2 3" key="1">
    <citation type="journal article" date="2016" name="Nat. Commun.">
        <title>Thousands of microbial genomes shed light on interconnected biogeochemical processes in an aquifer system.</title>
        <authorList>
            <person name="Anantharaman K."/>
            <person name="Brown C.T."/>
            <person name="Hug L.A."/>
            <person name="Sharon I."/>
            <person name="Castelle C.J."/>
            <person name="Probst A.J."/>
            <person name="Thomas B.C."/>
            <person name="Singh A."/>
            <person name="Wilkins M.J."/>
            <person name="Karaoz U."/>
            <person name="Brodie E.L."/>
            <person name="Williams K.H."/>
            <person name="Hubbard S.S."/>
            <person name="Banfield J.F."/>
        </authorList>
    </citation>
    <scope>NUCLEOTIDE SEQUENCE [LARGE SCALE GENOMIC DNA]</scope>
</reference>
<accession>A0A1F6ECQ6</accession>
<sequence length="189" mass="22373">MDIRFLNLEYLFLLIYNLLTGQHETSIPGHLLEYWETYKIIATFLTLFLATGIIYCVVRIFQIRKEERAELGIIFKPVTSEEKQNTDWERILEHSKSDNPNDWKQAIIDADVLLEKMVDVMGYRGENLGEKLKQIEQSDFKNLDNAWEAHKVRNQIAHAGSNFVLTEREARRVIDLYRQAFEEFKFLEN</sequence>
<evidence type="ECO:0000256" key="1">
    <source>
        <dbReference type="SAM" id="Phobius"/>
    </source>
</evidence>
<name>A0A1F6ECQ6_9BACT</name>
<protein>
    <submittedName>
        <fullName evidence="2">Uncharacterized protein</fullName>
    </submittedName>
</protein>
<keyword evidence="1" id="KW-0472">Membrane</keyword>
<dbReference type="Proteomes" id="UP000179115">
    <property type="component" value="Unassembled WGS sequence"/>
</dbReference>
<keyword evidence="1" id="KW-1133">Transmembrane helix</keyword>
<keyword evidence="1" id="KW-0812">Transmembrane</keyword>
<organism evidence="2 3">
    <name type="scientific">Candidatus Kaiserbacteria bacterium RIFCSPLOWO2_01_FULL_51_21</name>
    <dbReference type="NCBI Taxonomy" id="1798508"/>
    <lineage>
        <taxon>Bacteria</taxon>
        <taxon>Candidatus Kaiseribacteriota</taxon>
    </lineage>
</organism>
<feature type="transmembrane region" description="Helical" evidence="1">
    <location>
        <begin position="40"/>
        <end position="58"/>
    </location>
</feature>
<proteinExistence type="predicted"/>
<dbReference type="EMBL" id="MFLV01000022">
    <property type="protein sequence ID" value="OGG71463.1"/>
    <property type="molecule type" value="Genomic_DNA"/>
</dbReference>
<dbReference type="AlphaFoldDB" id="A0A1F6ECQ6"/>
<evidence type="ECO:0000313" key="2">
    <source>
        <dbReference type="EMBL" id="OGG71463.1"/>
    </source>
</evidence>
<dbReference type="STRING" id="1798508.A3A35_03400"/>
<evidence type="ECO:0000313" key="3">
    <source>
        <dbReference type="Proteomes" id="UP000179115"/>
    </source>
</evidence>
<comment type="caution">
    <text evidence="2">The sequence shown here is derived from an EMBL/GenBank/DDBJ whole genome shotgun (WGS) entry which is preliminary data.</text>
</comment>
<gene>
    <name evidence="2" type="ORF">A3A35_03400</name>
</gene>